<accession>A0A6A3RAI9</accession>
<organism evidence="1 2">
    <name type="scientific">Phytophthora fragariae</name>
    <dbReference type="NCBI Taxonomy" id="53985"/>
    <lineage>
        <taxon>Eukaryota</taxon>
        <taxon>Sar</taxon>
        <taxon>Stramenopiles</taxon>
        <taxon>Oomycota</taxon>
        <taxon>Peronosporomycetes</taxon>
        <taxon>Peronosporales</taxon>
        <taxon>Peronosporaceae</taxon>
        <taxon>Phytophthora</taxon>
    </lineage>
</organism>
<dbReference type="EMBL" id="QXFZ01001485">
    <property type="protein sequence ID" value="KAE9089662.1"/>
    <property type="molecule type" value="Genomic_DNA"/>
</dbReference>
<reference evidence="1 2" key="1">
    <citation type="submission" date="2018-08" db="EMBL/GenBank/DDBJ databases">
        <title>Genomic investigation of the strawberry pathogen Phytophthora fragariae indicates pathogenicity is determined by transcriptional variation in three key races.</title>
        <authorList>
            <person name="Adams T.M."/>
            <person name="Armitage A.D."/>
            <person name="Sobczyk M.K."/>
            <person name="Bates H.J."/>
            <person name="Dunwell J.M."/>
            <person name="Nellist C.F."/>
            <person name="Harrison R.J."/>
        </authorList>
    </citation>
    <scope>NUCLEOTIDE SEQUENCE [LARGE SCALE GENOMIC DNA]</scope>
    <source>
        <strain evidence="1 2">NOV-71</strain>
    </source>
</reference>
<name>A0A6A3RAI9_9STRA</name>
<protein>
    <submittedName>
        <fullName evidence="1">Uncharacterized protein</fullName>
    </submittedName>
</protein>
<evidence type="ECO:0000313" key="1">
    <source>
        <dbReference type="EMBL" id="KAE9089662.1"/>
    </source>
</evidence>
<dbReference type="Proteomes" id="UP000441208">
    <property type="component" value="Unassembled WGS sequence"/>
</dbReference>
<comment type="caution">
    <text evidence="1">The sequence shown here is derived from an EMBL/GenBank/DDBJ whole genome shotgun (WGS) entry which is preliminary data.</text>
</comment>
<sequence>MYVYDVSHATETQRSPGHRTAAAASRLPMLDLFVGPAVPVGSAMKTTPQSPDPLGIPHFDD</sequence>
<proteinExistence type="predicted"/>
<dbReference type="AlphaFoldDB" id="A0A6A3RAI9"/>
<gene>
    <name evidence="1" type="ORF">PF007_g19519</name>
</gene>
<evidence type="ECO:0000313" key="2">
    <source>
        <dbReference type="Proteomes" id="UP000441208"/>
    </source>
</evidence>